<dbReference type="InterPro" id="IPR012938">
    <property type="entry name" value="Glc/Sorbosone_DH"/>
</dbReference>
<evidence type="ECO:0000313" key="3">
    <source>
        <dbReference type="EMBL" id="MCW9707621.1"/>
    </source>
</evidence>
<feature type="domain" description="Glucose/Sorbosone dehydrogenase" evidence="2">
    <location>
        <begin position="137"/>
        <end position="298"/>
    </location>
</feature>
<dbReference type="EMBL" id="JAGGJA010000007">
    <property type="protein sequence ID" value="MCW9707621.1"/>
    <property type="molecule type" value="Genomic_DNA"/>
</dbReference>
<dbReference type="InterPro" id="IPR011041">
    <property type="entry name" value="Quinoprot_gluc/sorb_DH_b-prop"/>
</dbReference>
<feature type="chain" id="PRO_5046192436" evidence="1">
    <location>
        <begin position="21"/>
        <end position="372"/>
    </location>
</feature>
<evidence type="ECO:0000256" key="1">
    <source>
        <dbReference type="SAM" id="SignalP"/>
    </source>
</evidence>
<comment type="caution">
    <text evidence="3">The sequence shown here is derived from an EMBL/GenBank/DDBJ whole genome shotgun (WGS) entry which is preliminary data.</text>
</comment>
<dbReference type="SUPFAM" id="SSF50952">
    <property type="entry name" value="Soluble quinoprotein glucose dehydrogenase"/>
    <property type="match status" value="1"/>
</dbReference>
<dbReference type="PANTHER" id="PTHR33546:SF1">
    <property type="entry name" value="LARGE, MULTIFUNCTIONAL SECRETED PROTEIN"/>
    <property type="match status" value="1"/>
</dbReference>
<dbReference type="RefSeq" id="WP_265766410.1">
    <property type="nucleotide sequence ID" value="NZ_JAGGJA010000007.1"/>
</dbReference>
<dbReference type="Proteomes" id="UP001207918">
    <property type="component" value="Unassembled WGS sequence"/>
</dbReference>
<organism evidence="3 4">
    <name type="scientific">Fodinibius salsisoli</name>
    <dbReference type="NCBI Taxonomy" id="2820877"/>
    <lineage>
        <taxon>Bacteria</taxon>
        <taxon>Pseudomonadati</taxon>
        <taxon>Balneolota</taxon>
        <taxon>Balneolia</taxon>
        <taxon>Balneolales</taxon>
        <taxon>Balneolaceae</taxon>
        <taxon>Fodinibius</taxon>
    </lineage>
</organism>
<proteinExistence type="predicted"/>
<keyword evidence="1" id="KW-0732">Signal</keyword>
<feature type="signal peptide" evidence="1">
    <location>
        <begin position="1"/>
        <end position="20"/>
    </location>
</feature>
<gene>
    <name evidence="3" type="ORF">J6I44_12210</name>
</gene>
<accession>A0ABT3PP26</accession>
<evidence type="ECO:0000313" key="4">
    <source>
        <dbReference type="Proteomes" id="UP001207918"/>
    </source>
</evidence>
<dbReference type="Pfam" id="PF07995">
    <property type="entry name" value="GSDH"/>
    <property type="match status" value="1"/>
</dbReference>
<dbReference type="InterPro" id="IPR011042">
    <property type="entry name" value="6-blade_b-propeller_TolB-like"/>
</dbReference>
<dbReference type="Gene3D" id="2.120.10.30">
    <property type="entry name" value="TolB, C-terminal domain"/>
    <property type="match status" value="1"/>
</dbReference>
<dbReference type="PANTHER" id="PTHR33546">
    <property type="entry name" value="LARGE, MULTIFUNCTIONAL SECRETED PROTEIN-RELATED"/>
    <property type="match status" value="1"/>
</dbReference>
<reference evidence="3 4" key="1">
    <citation type="submission" date="2021-03" db="EMBL/GenBank/DDBJ databases">
        <title>Aliifodinibius sp. nov., a new bacterium isolated from saline soil.</title>
        <authorList>
            <person name="Galisteo C."/>
            <person name="De La Haba R."/>
            <person name="Sanchez-Porro C."/>
            <person name="Ventosa A."/>
        </authorList>
    </citation>
    <scope>NUCLEOTIDE SEQUENCE [LARGE SCALE GENOMIC DNA]</scope>
    <source>
        <strain evidence="3 4">1BSP15-2V2</strain>
    </source>
</reference>
<protein>
    <submittedName>
        <fullName evidence="3">Sorbosone dehydrogenase family protein</fullName>
    </submittedName>
</protein>
<sequence length="372" mass="41372">MIIAYFAVLTCFVLSSCTNAQNNAQQIISNLQLPDGFSAEIYASDVPNARQMVMGQDGIIYAGSRGAGNIYAIVDGNNDFKADTVYTIDEDLRSPSGIAYRNGSLYVGAINRILRYDNIDEQFAHPPEPVVVTDSYPSEGHHGWKFIAFGPDGKLYVPVGAPCNICKSENELFASITRINPDGTEREVIAHGVRNSVGFDWHPETGDLWFTDNGRDWLGDNRPPCELNHLTEEGQHFGYPYKHGTDIWDPEFGGQGKGMDQPFRAPAQELGPHVAPLGMIFYTGQMFPQDYKNQILIAEHGSWNRSDKIGYRITRVSLRNGSPDSYQPFISGWLQGNDAVWGRPVDLLQLNDGSVLISDDHKGIIYRITYNS</sequence>
<name>A0ABT3PP26_9BACT</name>
<evidence type="ECO:0000259" key="2">
    <source>
        <dbReference type="Pfam" id="PF07995"/>
    </source>
</evidence>
<keyword evidence="4" id="KW-1185">Reference proteome</keyword>